<comment type="subcellular location">
    <subcellularLocation>
        <location evidence="1">Cell membrane</location>
        <topology evidence="1">Multi-pass membrane protein</topology>
    </subcellularLocation>
</comment>
<evidence type="ECO:0000256" key="7">
    <source>
        <dbReference type="SAM" id="Phobius"/>
    </source>
</evidence>
<evidence type="ECO:0000313" key="11">
    <source>
        <dbReference type="Proteomes" id="UP000287171"/>
    </source>
</evidence>
<evidence type="ECO:0000256" key="4">
    <source>
        <dbReference type="ARBA" id="ARBA00022840"/>
    </source>
</evidence>
<accession>A0A402B0G8</accession>
<evidence type="ECO:0000313" key="10">
    <source>
        <dbReference type="EMBL" id="GCE24851.1"/>
    </source>
</evidence>
<dbReference type="OrthoDB" id="9769115at2"/>
<proteinExistence type="predicted"/>
<sequence length="594" mass="65826">MKTWQFFLALIRFQPRNYVLNCLSITAVLLFEMIPGLVGREFFNNLTARPAVDMGFWWLVALLLGAVAGRIAGVVGCQFTNSPFILCNTALLQKNILSRILQLPGAHALPASSGEAISRLRDDVDENAVFLMAFNDLIGFASFAVIALIIMLKINPIITVAIFLPLVAITAAVNIASVQIKKRRDENRRATGDVTGFLGELFGAVQAIQIANAEEQAIHHFKGLNQKRMDMTVRDRIFDQVMQSFFANTVSLGTGMILLLAGQSIHTGTFTIGDFALFVYYLGWITEFTTYFGQVLTRYKQAGVSVERMLTLLKGAPPQTLVQPGQIYTKGPFPEVPEILNIGEDRLQYLTTQDLTYHYPDSQHGIEEIDLSLEQGTFTVITGRIGAGKTTLLQTLLGLLPREKGNIYWNGNIIKAPDTFFIPPHSAYTSQVPHLFSDSLRDNILLGLPEDQERTREALRLAVLEADVTEMAEGLDTMVGPKGVRLSGGQIQRSAAARMFVRPASLLVVDDLSSALDVETESLLWQRIFAQKDRTVLAVSHRRAALRQADQIIVLKDGKIEARGKLADLLVHSNEMQHLWHGQSNALQDKELPI</sequence>
<dbReference type="InterPro" id="IPR003593">
    <property type="entry name" value="AAA+_ATPase"/>
</dbReference>
<dbReference type="Gene3D" id="1.20.1560.10">
    <property type="entry name" value="ABC transporter type 1, transmembrane domain"/>
    <property type="match status" value="1"/>
</dbReference>
<feature type="transmembrane region" description="Helical" evidence="7">
    <location>
        <begin position="56"/>
        <end position="76"/>
    </location>
</feature>
<dbReference type="GO" id="GO:0005524">
    <property type="term" value="F:ATP binding"/>
    <property type="evidence" value="ECO:0007669"/>
    <property type="project" value="UniProtKB-KW"/>
</dbReference>
<dbReference type="RefSeq" id="WP_126625515.1">
    <property type="nucleotide sequence ID" value="NZ_BIFT01000001.1"/>
</dbReference>
<dbReference type="PANTHER" id="PTHR24221:SF423">
    <property type="entry name" value="ABC TRANSPORTER"/>
    <property type="match status" value="1"/>
</dbReference>
<feature type="transmembrane region" description="Helical" evidence="7">
    <location>
        <begin position="157"/>
        <end position="180"/>
    </location>
</feature>
<evidence type="ECO:0000259" key="8">
    <source>
        <dbReference type="PROSITE" id="PS50893"/>
    </source>
</evidence>
<dbReference type="GO" id="GO:0005886">
    <property type="term" value="C:plasma membrane"/>
    <property type="evidence" value="ECO:0007669"/>
    <property type="project" value="UniProtKB-SubCell"/>
</dbReference>
<keyword evidence="3" id="KW-0547">Nucleotide-binding</keyword>
<dbReference type="AlphaFoldDB" id="A0A402B0G8"/>
<dbReference type="PANTHER" id="PTHR24221">
    <property type="entry name" value="ATP-BINDING CASSETTE SUB-FAMILY B"/>
    <property type="match status" value="1"/>
</dbReference>
<dbReference type="Pfam" id="PF00005">
    <property type="entry name" value="ABC_tran"/>
    <property type="match status" value="1"/>
</dbReference>
<dbReference type="GO" id="GO:0140359">
    <property type="term" value="F:ABC-type transporter activity"/>
    <property type="evidence" value="ECO:0007669"/>
    <property type="project" value="InterPro"/>
</dbReference>
<dbReference type="EMBL" id="BIFT01000001">
    <property type="protein sequence ID" value="GCE24851.1"/>
    <property type="molecule type" value="Genomic_DNA"/>
</dbReference>
<keyword evidence="11" id="KW-1185">Reference proteome</keyword>
<keyword evidence="4" id="KW-0067">ATP-binding</keyword>
<feature type="transmembrane region" description="Helical" evidence="7">
    <location>
        <begin position="278"/>
        <end position="299"/>
    </location>
</feature>
<evidence type="ECO:0000256" key="1">
    <source>
        <dbReference type="ARBA" id="ARBA00004651"/>
    </source>
</evidence>
<feature type="domain" description="ABC transmembrane type-1" evidence="9">
    <location>
        <begin position="19"/>
        <end position="301"/>
    </location>
</feature>
<name>A0A402B0G8_9CHLR</name>
<dbReference type="InterPro" id="IPR027417">
    <property type="entry name" value="P-loop_NTPase"/>
</dbReference>
<dbReference type="CDD" id="cd07346">
    <property type="entry name" value="ABC_6TM_exporters"/>
    <property type="match status" value="1"/>
</dbReference>
<dbReference type="InterPro" id="IPR039421">
    <property type="entry name" value="Type_1_exporter"/>
</dbReference>
<dbReference type="PROSITE" id="PS50929">
    <property type="entry name" value="ABC_TM1F"/>
    <property type="match status" value="1"/>
</dbReference>
<keyword evidence="2 7" id="KW-0812">Transmembrane</keyword>
<dbReference type="Proteomes" id="UP000287171">
    <property type="component" value="Unassembled WGS sequence"/>
</dbReference>
<dbReference type="InterPro" id="IPR003439">
    <property type="entry name" value="ABC_transporter-like_ATP-bd"/>
</dbReference>
<evidence type="ECO:0000256" key="6">
    <source>
        <dbReference type="ARBA" id="ARBA00023136"/>
    </source>
</evidence>
<gene>
    <name evidence="10" type="ORF">KDA_03350</name>
</gene>
<dbReference type="InterPro" id="IPR011527">
    <property type="entry name" value="ABC1_TM_dom"/>
</dbReference>
<dbReference type="GO" id="GO:0016887">
    <property type="term" value="F:ATP hydrolysis activity"/>
    <property type="evidence" value="ECO:0007669"/>
    <property type="project" value="InterPro"/>
</dbReference>
<dbReference type="Gene3D" id="3.40.50.300">
    <property type="entry name" value="P-loop containing nucleotide triphosphate hydrolases"/>
    <property type="match status" value="1"/>
</dbReference>
<dbReference type="PROSITE" id="PS50893">
    <property type="entry name" value="ABC_TRANSPORTER_2"/>
    <property type="match status" value="1"/>
</dbReference>
<comment type="caution">
    <text evidence="10">The sequence shown here is derived from an EMBL/GenBank/DDBJ whole genome shotgun (WGS) entry which is preliminary data.</text>
</comment>
<dbReference type="Pfam" id="PF00664">
    <property type="entry name" value="ABC_membrane"/>
    <property type="match status" value="1"/>
</dbReference>
<dbReference type="SUPFAM" id="SSF90123">
    <property type="entry name" value="ABC transporter transmembrane region"/>
    <property type="match status" value="1"/>
</dbReference>
<keyword evidence="5 7" id="KW-1133">Transmembrane helix</keyword>
<dbReference type="InterPro" id="IPR036640">
    <property type="entry name" value="ABC1_TM_sf"/>
</dbReference>
<protein>
    <submittedName>
        <fullName evidence="10">HlyB/MsbA family ABC transporter</fullName>
    </submittedName>
</protein>
<evidence type="ECO:0000256" key="2">
    <source>
        <dbReference type="ARBA" id="ARBA00022692"/>
    </source>
</evidence>
<feature type="domain" description="ABC transporter" evidence="8">
    <location>
        <begin position="350"/>
        <end position="582"/>
    </location>
</feature>
<dbReference type="SUPFAM" id="SSF52540">
    <property type="entry name" value="P-loop containing nucleoside triphosphate hydrolases"/>
    <property type="match status" value="1"/>
</dbReference>
<organism evidence="10 11">
    <name type="scientific">Dictyobacter alpinus</name>
    <dbReference type="NCBI Taxonomy" id="2014873"/>
    <lineage>
        <taxon>Bacteria</taxon>
        <taxon>Bacillati</taxon>
        <taxon>Chloroflexota</taxon>
        <taxon>Ktedonobacteria</taxon>
        <taxon>Ktedonobacterales</taxon>
        <taxon>Dictyobacteraceae</taxon>
        <taxon>Dictyobacter</taxon>
    </lineage>
</organism>
<feature type="transmembrane region" description="Helical" evidence="7">
    <location>
        <begin position="18"/>
        <end position="36"/>
    </location>
</feature>
<feature type="transmembrane region" description="Helical" evidence="7">
    <location>
        <begin position="245"/>
        <end position="266"/>
    </location>
</feature>
<evidence type="ECO:0000256" key="3">
    <source>
        <dbReference type="ARBA" id="ARBA00022741"/>
    </source>
</evidence>
<keyword evidence="6 7" id="KW-0472">Membrane</keyword>
<feature type="transmembrane region" description="Helical" evidence="7">
    <location>
        <begin position="128"/>
        <end position="151"/>
    </location>
</feature>
<evidence type="ECO:0000259" key="9">
    <source>
        <dbReference type="PROSITE" id="PS50929"/>
    </source>
</evidence>
<evidence type="ECO:0000256" key="5">
    <source>
        <dbReference type="ARBA" id="ARBA00022989"/>
    </source>
</evidence>
<reference evidence="11" key="1">
    <citation type="submission" date="2018-12" db="EMBL/GenBank/DDBJ databases">
        <title>Tengunoibacter tsumagoiensis gen. nov., sp. nov., Dictyobacter kobayashii sp. nov., D. alpinus sp. nov., and D. joshuensis sp. nov. and description of Dictyobacteraceae fam. nov. within the order Ktedonobacterales isolated from Tengu-no-mugimeshi.</title>
        <authorList>
            <person name="Wang C.M."/>
            <person name="Zheng Y."/>
            <person name="Sakai Y."/>
            <person name="Toyoda A."/>
            <person name="Minakuchi Y."/>
            <person name="Abe K."/>
            <person name="Yokota A."/>
            <person name="Yabe S."/>
        </authorList>
    </citation>
    <scope>NUCLEOTIDE SEQUENCE [LARGE SCALE GENOMIC DNA]</scope>
    <source>
        <strain evidence="11">Uno16</strain>
    </source>
</reference>
<dbReference type="SMART" id="SM00382">
    <property type="entry name" value="AAA"/>
    <property type="match status" value="1"/>
</dbReference>